<sequence>MNKKVINSILISFTVIIWALVSYKVFKYFNSDTQIPDNSNTILISDSSSLFNFSKDTFDLKKVHRDPFLGEINSTREPKINTVLQSRSKNTKNSKPIRYVWPKLNYYGYVKGVNSSSELILIKIDNKLRKIREGKQLEGIVLKKVYRDSIIVMMNKELKTIVKSR</sequence>
<dbReference type="RefSeq" id="WP_027412753.1">
    <property type="nucleotide sequence ID" value="NZ_BMWS01000023.1"/>
</dbReference>
<accession>A0A918N583</accession>
<evidence type="ECO:0000313" key="2">
    <source>
        <dbReference type="EMBL" id="GGX27249.1"/>
    </source>
</evidence>
<keyword evidence="1" id="KW-0812">Transmembrane</keyword>
<dbReference type="AlphaFoldDB" id="A0A918N583"/>
<keyword evidence="3" id="KW-1185">Reference proteome</keyword>
<name>A0A918N583_9FLAO</name>
<keyword evidence="1" id="KW-0472">Membrane</keyword>
<feature type="transmembrane region" description="Helical" evidence="1">
    <location>
        <begin position="6"/>
        <end position="26"/>
    </location>
</feature>
<proteinExistence type="predicted"/>
<protein>
    <submittedName>
        <fullName evidence="2">Uncharacterized protein</fullName>
    </submittedName>
</protein>
<organism evidence="2 3">
    <name type="scientific">Aquimarina muelleri</name>
    <dbReference type="NCBI Taxonomy" id="279356"/>
    <lineage>
        <taxon>Bacteria</taxon>
        <taxon>Pseudomonadati</taxon>
        <taxon>Bacteroidota</taxon>
        <taxon>Flavobacteriia</taxon>
        <taxon>Flavobacteriales</taxon>
        <taxon>Flavobacteriaceae</taxon>
        <taxon>Aquimarina</taxon>
    </lineage>
</organism>
<dbReference type="EMBL" id="BMWS01000023">
    <property type="protein sequence ID" value="GGX27249.1"/>
    <property type="molecule type" value="Genomic_DNA"/>
</dbReference>
<dbReference type="Proteomes" id="UP000601108">
    <property type="component" value="Unassembled WGS sequence"/>
</dbReference>
<comment type="caution">
    <text evidence="2">The sequence shown here is derived from an EMBL/GenBank/DDBJ whole genome shotgun (WGS) entry which is preliminary data.</text>
</comment>
<keyword evidence="1" id="KW-1133">Transmembrane helix</keyword>
<gene>
    <name evidence="2" type="ORF">GCM10007384_30720</name>
</gene>
<evidence type="ECO:0000256" key="1">
    <source>
        <dbReference type="SAM" id="Phobius"/>
    </source>
</evidence>
<reference evidence="2 3" key="1">
    <citation type="journal article" date="2014" name="Int. J. Syst. Evol. Microbiol.">
        <title>Complete genome sequence of Corynebacterium casei LMG S-19264T (=DSM 44701T), isolated from a smear-ripened cheese.</title>
        <authorList>
            <consortium name="US DOE Joint Genome Institute (JGI-PGF)"/>
            <person name="Walter F."/>
            <person name="Albersmeier A."/>
            <person name="Kalinowski J."/>
            <person name="Ruckert C."/>
        </authorList>
    </citation>
    <scope>NUCLEOTIDE SEQUENCE [LARGE SCALE GENOMIC DNA]</scope>
    <source>
        <strain evidence="2 3">KCTC 12285</strain>
    </source>
</reference>
<evidence type="ECO:0000313" key="3">
    <source>
        <dbReference type="Proteomes" id="UP000601108"/>
    </source>
</evidence>